<proteinExistence type="predicted"/>
<feature type="transmembrane region" description="Helical" evidence="6">
    <location>
        <begin position="215"/>
        <end position="235"/>
    </location>
</feature>
<evidence type="ECO:0000256" key="4">
    <source>
        <dbReference type="ARBA" id="ARBA00022989"/>
    </source>
</evidence>
<keyword evidence="8" id="KW-1185">Reference proteome</keyword>
<sequence>MSILPDLATLAVYLGAAVALILAPGPDTLYVLARGAQSRSRGVRSALGVATGVLLHTLAAALGLAALLRAAPVAYSLVTYLGAAYLVYLGVQTLRGEGAAVDEGTPAAGDAATGDGVAVGDDVAGSDAAAPAPDGGDVPDRSYLRGVAVNVLNPKVALFFLAFLPQFAGSGPDATARMILLGGLYSLLTAVYLSAVALASHRARRLVGGDRAGGVLRWGAGATFVALGASVALGGR</sequence>
<name>A0ABD5P926_9EURY</name>
<evidence type="ECO:0000256" key="6">
    <source>
        <dbReference type="SAM" id="Phobius"/>
    </source>
</evidence>
<comment type="caution">
    <text evidence="7">The sequence shown here is derived from an EMBL/GenBank/DDBJ whole genome shotgun (WGS) entry which is preliminary data.</text>
</comment>
<evidence type="ECO:0000256" key="1">
    <source>
        <dbReference type="ARBA" id="ARBA00004651"/>
    </source>
</evidence>
<feature type="transmembrane region" description="Helical" evidence="6">
    <location>
        <begin position="147"/>
        <end position="168"/>
    </location>
</feature>
<feature type="transmembrane region" description="Helical" evidence="6">
    <location>
        <begin position="12"/>
        <end position="33"/>
    </location>
</feature>
<feature type="transmembrane region" description="Helical" evidence="6">
    <location>
        <begin position="45"/>
        <end position="67"/>
    </location>
</feature>
<dbReference type="PIRSF" id="PIRSF006324">
    <property type="entry name" value="LeuE"/>
    <property type="match status" value="1"/>
</dbReference>
<accession>A0ABD5P926</accession>
<keyword evidence="4 6" id="KW-1133">Transmembrane helix</keyword>
<evidence type="ECO:0000313" key="7">
    <source>
        <dbReference type="EMBL" id="MFC4356959.1"/>
    </source>
</evidence>
<feature type="transmembrane region" description="Helical" evidence="6">
    <location>
        <begin position="174"/>
        <end position="195"/>
    </location>
</feature>
<protein>
    <submittedName>
        <fullName evidence="7">LysE family translocator</fullName>
    </submittedName>
</protein>
<organism evidence="7 8">
    <name type="scientific">Halobium salinum</name>
    <dbReference type="NCBI Taxonomy" id="1364940"/>
    <lineage>
        <taxon>Archaea</taxon>
        <taxon>Methanobacteriati</taxon>
        <taxon>Methanobacteriota</taxon>
        <taxon>Stenosarchaea group</taxon>
        <taxon>Halobacteria</taxon>
        <taxon>Halobacteriales</taxon>
        <taxon>Haloferacaceae</taxon>
        <taxon>Halobium</taxon>
    </lineage>
</organism>
<evidence type="ECO:0000313" key="8">
    <source>
        <dbReference type="Proteomes" id="UP001595921"/>
    </source>
</evidence>
<dbReference type="AlphaFoldDB" id="A0ABD5P926"/>
<dbReference type="PANTHER" id="PTHR30086">
    <property type="entry name" value="ARGININE EXPORTER PROTEIN ARGO"/>
    <property type="match status" value="1"/>
</dbReference>
<keyword evidence="2" id="KW-1003">Cell membrane</keyword>
<keyword evidence="5 6" id="KW-0472">Membrane</keyword>
<evidence type="ECO:0000256" key="5">
    <source>
        <dbReference type="ARBA" id="ARBA00023136"/>
    </source>
</evidence>
<comment type="subcellular location">
    <subcellularLocation>
        <location evidence="1">Cell membrane</location>
        <topology evidence="1">Multi-pass membrane protein</topology>
    </subcellularLocation>
</comment>
<dbReference type="EMBL" id="JBHSDS010000003">
    <property type="protein sequence ID" value="MFC4356959.1"/>
    <property type="molecule type" value="Genomic_DNA"/>
</dbReference>
<dbReference type="Pfam" id="PF01810">
    <property type="entry name" value="LysE"/>
    <property type="match status" value="1"/>
</dbReference>
<dbReference type="InterPro" id="IPR001123">
    <property type="entry name" value="LeuE-type"/>
</dbReference>
<keyword evidence="3 6" id="KW-0812">Transmembrane</keyword>
<dbReference type="RefSeq" id="WP_267621876.1">
    <property type="nucleotide sequence ID" value="NZ_JAODIW010000006.1"/>
</dbReference>
<dbReference type="Proteomes" id="UP001595921">
    <property type="component" value="Unassembled WGS sequence"/>
</dbReference>
<dbReference type="GO" id="GO:0005886">
    <property type="term" value="C:plasma membrane"/>
    <property type="evidence" value="ECO:0007669"/>
    <property type="project" value="UniProtKB-SubCell"/>
</dbReference>
<evidence type="ECO:0000256" key="2">
    <source>
        <dbReference type="ARBA" id="ARBA00022475"/>
    </source>
</evidence>
<reference evidence="7 8" key="1">
    <citation type="journal article" date="2019" name="Int. J. Syst. Evol. Microbiol.">
        <title>The Global Catalogue of Microorganisms (GCM) 10K type strain sequencing project: providing services to taxonomists for standard genome sequencing and annotation.</title>
        <authorList>
            <consortium name="The Broad Institute Genomics Platform"/>
            <consortium name="The Broad Institute Genome Sequencing Center for Infectious Disease"/>
            <person name="Wu L."/>
            <person name="Ma J."/>
        </authorList>
    </citation>
    <scope>NUCLEOTIDE SEQUENCE [LARGE SCALE GENOMIC DNA]</scope>
    <source>
        <strain evidence="7 8">CGMCC 1.12553</strain>
    </source>
</reference>
<dbReference type="PANTHER" id="PTHR30086:SF20">
    <property type="entry name" value="ARGININE EXPORTER PROTEIN ARGO-RELATED"/>
    <property type="match status" value="1"/>
</dbReference>
<evidence type="ECO:0000256" key="3">
    <source>
        <dbReference type="ARBA" id="ARBA00022692"/>
    </source>
</evidence>
<feature type="transmembrane region" description="Helical" evidence="6">
    <location>
        <begin position="73"/>
        <end position="91"/>
    </location>
</feature>
<gene>
    <name evidence="7" type="ORF">ACFO0N_03235</name>
</gene>